<dbReference type="Proteomes" id="UP001431019">
    <property type="component" value="Unassembled WGS sequence"/>
</dbReference>
<evidence type="ECO:0000259" key="3">
    <source>
        <dbReference type="Pfam" id="PF01478"/>
    </source>
</evidence>
<comment type="caution">
    <text evidence="4">The sequence shown here is derived from an EMBL/GenBank/DDBJ whole genome shotgun (WGS) entry which is preliminary data.</text>
</comment>
<feature type="transmembrane region" description="Helical" evidence="2">
    <location>
        <begin position="36"/>
        <end position="55"/>
    </location>
</feature>
<gene>
    <name evidence="4" type="ORF">LJ656_08815</name>
</gene>
<dbReference type="Gene3D" id="1.20.120.1220">
    <property type="match status" value="1"/>
</dbReference>
<dbReference type="PANTHER" id="PTHR30487:SF0">
    <property type="entry name" value="PREPILIN LEADER PEPTIDASE_N-METHYLTRANSFERASE-RELATED"/>
    <property type="match status" value="1"/>
</dbReference>
<feature type="transmembrane region" description="Helical" evidence="2">
    <location>
        <begin position="61"/>
        <end position="79"/>
    </location>
</feature>
<dbReference type="Pfam" id="PF01478">
    <property type="entry name" value="Peptidase_A24"/>
    <property type="match status" value="1"/>
</dbReference>
<organism evidence="4 5">
    <name type="scientific">Paraburkholderia sejongensis</name>
    <dbReference type="NCBI Taxonomy" id="2886946"/>
    <lineage>
        <taxon>Bacteria</taxon>
        <taxon>Pseudomonadati</taxon>
        <taxon>Pseudomonadota</taxon>
        <taxon>Betaproteobacteria</taxon>
        <taxon>Burkholderiales</taxon>
        <taxon>Burkholderiaceae</taxon>
        <taxon>Paraburkholderia</taxon>
    </lineage>
</organism>
<accession>A0ABS8JS30</accession>
<dbReference type="EC" id="3.4.23.43" evidence="4"/>
<dbReference type="InterPro" id="IPR000045">
    <property type="entry name" value="Prepilin_IV_endopep_pep"/>
</dbReference>
<feature type="transmembrane region" description="Helical" evidence="2">
    <location>
        <begin position="6"/>
        <end position="24"/>
    </location>
</feature>
<feature type="transmembrane region" description="Helical" evidence="2">
    <location>
        <begin position="100"/>
        <end position="122"/>
    </location>
</feature>
<feature type="transmembrane region" description="Helical" evidence="2">
    <location>
        <begin position="160"/>
        <end position="179"/>
    </location>
</feature>
<dbReference type="EMBL" id="JAJITD010000004">
    <property type="protein sequence ID" value="MCC8392687.1"/>
    <property type="molecule type" value="Genomic_DNA"/>
</dbReference>
<dbReference type="GO" id="GO:0004190">
    <property type="term" value="F:aspartic-type endopeptidase activity"/>
    <property type="evidence" value="ECO:0007669"/>
    <property type="project" value="UniProtKB-EC"/>
</dbReference>
<sequence length="180" mass="18581">MTLPLLPPHPVPLCVIVLAIVAASTDLTARRIPNRLIALGLAAALAVQISLHGALAGALAWLAGAACGFALLLPFYLLRGMAAGDVKLLMTIGAWVGPALSWRIALATFLIGGVWSLAQVLLHGRFGRLLANLRQLACGWLIAPLRPPALLDTQSESVGTLPYGVAIAAGTLGMLFAAAL</sequence>
<keyword evidence="2" id="KW-1133">Transmembrane helix</keyword>
<name>A0ABS8JS30_9BURK</name>
<keyword evidence="2" id="KW-0812">Transmembrane</keyword>
<evidence type="ECO:0000256" key="2">
    <source>
        <dbReference type="SAM" id="Phobius"/>
    </source>
</evidence>
<proteinExistence type="inferred from homology"/>
<dbReference type="InterPro" id="IPR050882">
    <property type="entry name" value="Prepilin_peptidase/N-MTase"/>
</dbReference>
<evidence type="ECO:0000256" key="1">
    <source>
        <dbReference type="ARBA" id="ARBA00005801"/>
    </source>
</evidence>
<protein>
    <submittedName>
        <fullName evidence="4">Prepilin peptidase</fullName>
        <ecNumber evidence="4">3.4.23.43</ecNumber>
    </submittedName>
</protein>
<evidence type="ECO:0000313" key="5">
    <source>
        <dbReference type="Proteomes" id="UP001431019"/>
    </source>
</evidence>
<keyword evidence="4" id="KW-0378">Hydrolase</keyword>
<reference evidence="4 5" key="1">
    <citation type="submission" date="2021-11" db="EMBL/GenBank/DDBJ databases">
        <authorList>
            <person name="Oh E.-T."/>
            <person name="Kim S.-B."/>
        </authorList>
    </citation>
    <scope>NUCLEOTIDE SEQUENCE [LARGE SCALE GENOMIC DNA]</scope>
    <source>
        <strain evidence="4 5">MMS20-SJTR3</strain>
    </source>
</reference>
<dbReference type="PANTHER" id="PTHR30487">
    <property type="entry name" value="TYPE 4 PREPILIN-LIKE PROTEINS LEADER PEPTIDE-PROCESSING ENZYME"/>
    <property type="match status" value="1"/>
</dbReference>
<dbReference type="RefSeq" id="WP_230508907.1">
    <property type="nucleotide sequence ID" value="NZ_JAJITD010000004.1"/>
</dbReference>
<keyword evidence="5" id="KW-1185">Reference proteome</keyword>
<keyword evidence="2" id="KW-0472">Membrane</keyword>
<feature type="domain" description="Prepilin type IV endopeptidase peptidase" evidence="3">
    <location>
        <begin position="15"/>
        <end position="117"/>
    </location>
</feature>
<evidence type="ECO:0000313" key="4">
    <source>
        <dbReference type="EMBL" id="MCC8392687.1"/>
    </source>
</evidence>
<comment type="similarity">
    <text evidence="1">Belongs to the peptidase A24 family.</text>
</comment>